<dbReference type="GO" id="GO:0006310">
    <property type="term" value="P:DNA recombination"/>
    <property type="evidence" value="ECO:0007669"/>
    <property type="project" value="UniProtKB-KW"/>
</dbReference>
<gene>
    <name evidence="3" type="ORF">DW740_14385</name>
</gene>
<dbReference type="PANTHER" id="PTHR10948:SF23">
    <property type="entry name" value="TRANSPOSASE INSI FOR INSERTION SEQUENCE ELEMENT IS30A-RELATED"/>
    <property type="match status" value="1"/>
</dbReference>
<dbReference type="InterPro" id="IPR051917">
    <property type="entry name" value="Transposase-Integrase"/>
</dbReference>
<name>A0A414J1P7_9FIRM</name>
<dbReference type="RefSeq" id="WP_118050623.1">
    <property type="nucleotide sequence ID" value="NZ_CABJFK010000013.1"/>
</dbReference>
<dbReference type="AlphaFoldDB" id="A0A414J1P7"/>
<dbReference type="InterPro" id="IPR036397">
    <property type="entry name" value="RNaseH_sf"/>
</dbReference>
<dbReference type="GO" id="GO:0015074">
    <property type="term" value="P:DNA integration"/>
    <property type="evidence" value="ECO:0007669"/>
    <property type="project" value="InterPro"/>
</dbReference>
<dbReference type="NCBIfam" id="NF033563">
    <property type="entry name" value="transpos_IS30"/>
    <property type="match status" value="1"/>
</dbReference>
<dbReference type="PANTHER" id="PTHR10948">
    <property type="entry name" value="TRANSPOSASE"/>
    <property type="match status" value="1"/>
</dbReference>
<evidence type="ECO:0000313" key="3">
    <source>
        <dbReference type="EMBL" id="RHE37677.1"/>
    </source>
</evidence>
<dbReference type="GO" id="GO:0032196">
    <property type="term" value="P:transposition"/>
    <property type="evidence" value="ECO:0007669"/>
    <property type="project" value="TreeGrafter"/>
</dbReference>
<dbReference type="InterPro" id="IPR025246">
    <property type="entry name" value="IS30-like_HTH"/>
</dbReference>
<keyword evidence="1" id="KW-0233">DNA recombination</keyword>
<comment type="caution">
    <text evidence="3">The sequence shown here is derived from an EMBL/GenBank/DDBJ whole genome shotgun (WGS) entry which is preliminary data.</text>
</comment>
<dbReference type="GO" id="GO:0004803">
    <property type="term" value="F:transposase activity"/>
    <property type="evidence" value="ECO:0007669"/>
    <property type="project" value="TreeGrafter"/>
</dbReference>
<dbReference type="InterPro" id="IPR012337">
    <property type="entry name" value="RNaseH-like_sf"/>
</dbReference>
<dbReference type="InterPro" id="IPR001584">
    <property type="entry name" value="Integrase_cat-core"/>
</dbReference>
<evidence type="ECO:0000259" key="2">
    <source>
        <dbReference type="PROSITE" id="PS50994"/>
    </source>
</evidence>
<evidence type="ECO:0000256" key="1">
    <source>
        <dbReference type="ARBA" id="ARBA00023172"/>
    </source>
</evidence>
<dbReference type="GO" id="GO:0003676">
    <property type="term" value="F:nucleic acid binding"/>
    <property type="evidence" value="ECO:0007669"/>
    <property type="project" value="InterPro"/>
</dbReference>
<reference evidence="3 4" key="1">
    <citation type="submission" date="2018-08" db="EMBL/GenBank/DDBJ databases">
        <title>A genome reference for cultivated species of the human gut microbiota.</title>
        <authorList>
            <person name="Zou Y."/>
            <person name="Xue W."/>
            <person name="Luo G."/>
        </authorList>
    </citation>
    <scope>NUCLEOTIDE SEQUENCE [LARGE SCALE GENOMIC DNA]</scope>
    <source>
        <strain evidence="3 4">AM28-23</strain>
    </source>
</reference>
<protein>
    <submittedName>
        <fullName evidence="3">IS30 family transposase</fullName>
    </submittedName>
</protein>
<dbReference type="Pfam" id="PF13936">
    <property type="entry name" value="HTH_38"/>
    <property type="match status" value="1"/>
</dbReference>
<organism evidence="3 4">
    <name type="scientific">Blautia obeum</name>
    <dbReference type="NCBI Taxonomy" id="40520"/>
    <lineage>
        <taxon>Bacteria</taxon>
        <taxon>Bacillati</taxon>
        <taxon>Bacillota</taxon>
        <taxon>Clostridia</taxon>
        <taxon>Lachnospirales</taxon>
        <taxon>Lachnospiraceae</taxon>
        <taxon>Blautia</taxon>
    </lineage>
</organism>
<dbReference type="PROSITE" id="PS50994">
    <property type="entry name" value="INTEGRASE"/>
    <property type="match status" value="1"/>
</dbReference>
<feature type="domain" description="Integrase catalytic" evidence="2">
    <location>
        <begin position="249"/>
        <end position="414"/>
    </location>
</feature>
<dbReference type="GO" id="GO:0005829">
    <property type="term" value="C:cytosol"/>
    <property type="evidence" value="ECO:0007669"/>
    <property type="project" value="TreeGrafter"/>
</dbReference>
<dbReference type="Gene3D" id="3.30.420.10">
    <property type="entry name" value="Ribonuclease H-like superfamily/Ribonuclease H"/>
    <property type="match status" value="1"/>
</dbReference>
<sequence length="440" mass="50335">MNTFIESNKGKHFTLSDRISIEAGIEKGWSFKKIADELGKSPSSVSREVRRHLIFSPHYYDDRSRRKSECIYFSSCSKQGVCGNLSCSSLCSKCRSRKCASFCPSFTTAKCELLKKPPYVCNACPKLRRCSHDFFFYRAKHSHDTSLELRSSSRSGINLSPEELDQLDRLVSPLIKKGQPLSHIFLSHMEDIPCCQRTLYSYVDKQYLSVINLDLPRKVRYKKRKKKQLDTPVPGYRKNRTYRDLLDFLASSHDSSIVELDVVEGAGGKSGPVLLTLFFRNCSLMLLFLLPGDRRKYVQDVFDLLLSELGPQTYSQLFPIILTDNGSSFLDPSLFEMPHRQDVLTKVFYCDTMSSWQKGRLEKNHEFIRYILPKGTSFDSLTEQKVNLMMNHINSTARASLNGCTPFQLALLLLDAKLMSLMDLRSVPADQIHLKPDLIK</sequence>
<proteinExistence type="predicted"/>
<dbReference type="Proteomes" id="UP000283745">
    <property type="component" value="Unassembled WGS sequence"/>
</dbReference>
<dbReference type="SUPFAM" id="SSF53098">
    <property type="entry name" value="Ribonuclease H-like"/>
    <property type="match status" value="1"/>
</dbReference>
<dbReference type="EMBL" id="QSKF01000013">
    <property type="protein sequence ID" value="RHE37677.1"/>
    <property type="molecule type" value="Genomic_DNA"/>
</dbReference>
<accession>A0A414J1P7</accession>
<evidence type="ECO:0000313" key="4">
    <source>
        <dbReference type="Proteomes" id="UP000283745"/>
    </source>
</evidence>
<dbReference type="InterPro" id="IPR053392">
    <property type="entry name" value="Transposase_IS30-like"/>
</dbReference>